<dbReference type="InterPro" id="IPR045851">
    <property type="entry name" value="AMP-bd_C_sf"/>
</dbReference>
<organism evidence="5 6">
    <name type="scientific">Drosophila suzukii</name>
    <name type="common">Spotted-wing drosophila fruit fly</name>
    <dbReference type="NCBI Taxonomy" id="28584"/>
    <lineage>
        <taxon>Eukaryota</taxon>
        <taxon>Metazoa</taxon>
        <taxon>Ecdysozoa</taxon>
        <taxon>Arthropoda</taxon>
        <taxon>Hexapoda</taxon>
        <taxon>Insecta</taxon>
        <taxon>Pterygota</taxon>
        <taxon>Neoptera</taxon>
        <taxon>Endopterygota</taxon>
        <taxon>Diptera</taxon>
        <taxon>Brachycera</taxon>
        <taxon>Muscomorpha</taxon>
        <taxon>Ephydroidea</taxon>
        <taxon>Drosophilidae</taxon>
        <taxon>Drosophila</taxon>
        <taxon>Sophophora</taxon>
    </lineage>
</organism>
<evidence type="ECO:0000259" key="3">
    <source>
        <dbReference type="Pfam" id="PF00501"/>
    </source>
</evidence>
<sequence>MSFQPRTNYDVVDKIWSSEKEEPQFEEDLSIGEIIFQEMVRDPKSVAQISDSEKTILLREDLLNNAIRIATFMRKLGLTQTDIVGIIARNTTHVAAVAYACFFNGIAMHTLNSAYLPEIIEKLFLNTKPRIIFCDGDEYEKIRSATTKLNVKIVTMRNHPAGVLCIQEVLKTSAEEGFKPTPLKQGSTHPLAILSTSGTTGTPKAVIVSNCRTILSGFTKLNTSDIQYVSSSLDWASSLWTVVSSGVFSTKRIISDKPFDPSETLRIIKEYEVTYVLQSPAQVAAIVSCRDFEKANLQSLRYYYFGGGRCTAEVQKRLRQKLGKDIIQFCYGASELGSLYCVNWHYDAKPNSVGRPSPGYKVKILNDQGDKLGSNEEGEVLINNGSFWPGYYGNSEATKEVYKDHWYQTGDLGYVDVDGFVYIVERKKDLLKYHSNKYYPHDLEELISQMPGVVEACVFGIWNVENGDEAAAIIAKTPNVQLSEKDVTDFVDQHASTKFLRLHAGCLIVNDLKRSPNGKTNRAANKEYFIRQKGIKIQKQ</sequence>
<dbReference type="GeneID" id="108011538"/>
<dbReference type="GO" id="GO:0005777">
    <property type="term" value="C:peroxisome"/>
    <property type="evidence" value="ECO:0007669"/>
    <property type="project" value="UniProtKB-SubCell"/>
</dbReference>
<dbReference type="RefSeq" id="XP_065723131.2">
    <property type="nucleotide sequence ID" value="XM_065867059.2"/>
</dbReference>
<dbReference type="InterPro" id="IPR042099">
    <property type="entry name" value="ANL_N_sf"/>
</dbReference>
<dbReference type="Pfam" id="PF13193">
    <property type="entry name" value="AMP-binding_C"/>
    <property type="match status" value="1"/>
</dbReference>
<dbReference type="Proteomes" id="UP001652628">
    <property type="component" value="Chromosome 3"/>
</dbReference>
<dbReference type="GO" id="GO:0046949">
    <property type="term" value="P:fatty-acyl-CoA biosynthetic process"/>
    <property type="evidence" value="ECO:0007669"/>
    <property type="project" value="TreeGrafter"/>
</dbReference>
<dbReference type="InterPro" id="IPR000873">
    <property type="entry name" value="AMP-dep_synth/lig_dom"/>
</dbReference>
<feature type="domain" description="AMP-binding enzyme C-terminal" evidence="4">
    <location>
        <begin position="443"/>
        <end position="519"/>
    </location>
</feature>
<accession>A0AB40DHT8</accession>
<dbReference type="AlphaFoldDB" id="A0AB40DHT8"/>
<evidence type="ECO:0000259" key="4">
    <source>
        <dbReference type="Pfam" id="PF13193"/>
    </source>
</evidence>
<comment type="subcellular location">
    <subcellularLocation>
        <location evidence="1">Peroxisome</location>
    </subcellularLocation>
</comment>
<dbReference type="Pfam" id="PF00501">
    <property type="entry name" value="AMP-binding"/>
    <property type="match status" value="1"/>
</dbReference>
<dbReference type="GO" id="GO:0004467">
    <property type="term" value="F:long-chain fatty acid-CoA ligase activity"/>
    <property type="evidence" value="ECO:0007669"/>
    <property type="project" value="TreeGrafter"/>
</dbReference>
<protein>
    <submittedName>
        <fullName evidence="6">Luciferin 4-monooxygenase-like</fullName>
    </submittedName>
</protein>
<feature type="domain" description="AMP-dependent synthetase/ligase" evidence="3">
    <location>
        <begin position="60"/>
        <end position="392"/>
    </location>
</feature>
<name>A0AB40DHT8_DROSZ</name>
<dbReference type="Gene3D" id="3.40.50.12780">
    <property type="entry name" value="N-terminal domain of ligase-like"/>
    <property type="match status" value="1"/>
</dbReference>
<dbReference type="Gene3D" id="3.30.300.30">
    <property type="match status" value="1"/>
</dbReference>
<gene>
    <name evidence="6" type="primary">LOC108011538</name>
</gene>
<evidence type="ECO:0000313" key="6">
    <source>
        <dbReference type="RefSeq" id="XP_065723131.2"/>
    </source>
</evidence>
<evidence type="ECO:0000256" key="2">
    <source>
        <dbReference type="ARBA" id="ARBA00023140"/>
    </source>
</evidence>
<dbReference type="SUPFAM" id="SSF56801">
    <property type="entry name" value="Acetyl-CoA synthetase-like"/>
    <property type="match status" value="1"/>
</dbReference>
<dbReference type="InterPro" id="IPR025110">
    <property type="entry name" value="AMP-bd_C"/>
</dbReference>
<dbReference type="PANTHER" id="PTHR24096">
    <property type="entry name" value="LONG-CHAIN-FATTY-ACID--COA LIGASE"/>
    <property type="match status" value="1"/>
</dbReference>
<keyword evidence="2" id="KW-0576">Peroxisome</keyword>
<evidence type="ECO:0000313" key="5">
    <source>
        <dbReference type="Proteomes" id="UP001652628"/>
    </source>
</evidence>
<reference evidence="6" key="1">
    <citation type="submission" date="2025-08" db="UniProtKB">
        <authorList>
            <consortium name="RefSeq"/>
        </authorList>
    </citation>
    <scope>IDENTIFICATION</scope>
</reference>
<keyword evidence="5" id="KW-1185">Reference proteome</keyword>
<proteinExistence type="predicted"/>
<evidence type="ECO:0000256" key="1">
    <source>
        <dbReference type="ARBA" id="ARBA00004275"/>
    </source>
</evidence>
<dbReference type="PANTHER" id="PTHR24096:SF353">
    <property type="entry name" value="GH16244P-RELATED"/>
    <property type="match status" value="1"/>
</dbReference>